<evidence type="ECO:0000313" key="3">
    <source>
        <dbReference type="Proteomes" id="UP001434337"/>
    </source>
</evidence>
<accession>A0ABZ3C668</accession>
<dbReference type="EMBL" id="CP115965">
    <property type="protein sequence ID" value="WZW98055.1"/>
    <property type="molecule type" value="Genomic_DNA"/>
</dbReference>
<name>A0ABZ3C668_9ACTN</name>
<feature type="domain" description="Methyltransferase type 12" evidence="1">
    <location>
        <begin position="59"/>
        <end position="154"/>
    </location>
</feature>
<evidence type="ECO:0000259" key="1">
    <source>
        <dbReference type="Pfam" id="PF08242"/>
    </source>
</evidence>
<dbReference type="RefSeq" id="WP_232549838.1">
    <property type="nucleotide sequence ID" value="NZ_CP115965.1"/>
</dbReference>
<protein>
    <submittedName>
        <fullName evidence="2">Class I SAM-dependent methyltransferase</fullName>
    </submittedName>
</protein>
<dbReference type="GO" id="GO:0008168">
    <property type="term" value="F:methyltransferase activity"/>
    <property type="evidence" value="ECO:0007669"/>
    <property type="project" value="UniProtKB-KW"/>
</dbReference>
<organism evidence="2 3">
    <name type="scientific">Propioniciclava soli</name>
    <dbReference type="NCBI Taxonomy" id="2775081"/>
    <lineage>
        <taxon>Bacteria</taxon>
        <taxon>Bacillati</taxon>
        <taxon>Actinomycetota</taxon>
        <taxon>Actinomycetes</taxon>
        <taxon>Propionibacteriales</taxon>
        <taxon>Propionibacteriaceae</taxon>
        <taxon>Propioniciclava</taxon>
    </lineage>
</organism>
<reference evidence="2 3" key="1">
    <citation type="journal article" date="2023" name="Environ Microbiome">
        <title>A coral-associated actinobacterium mitigates coral bleaching under heat stress.</title>
        <authorList>
            <person name="Li J."/>
            <person name="Zou Y."/>
            <person name="Li Q."/>
            <person name="Zhang J."/>
            <person name="Bourne D.G."/>
            <person name="Lyu Y."/>
            <person name="Liu C."/>
            <person name="Zhang S."/>
        </authorList>
    </citation>
    <scope>NUCLEOTIDE SEQUENCE [LARGE SCALE GENOMIC DNA]</scope>
    <source>
        <strain evidence="2 3">SCSIO 13291</strain>
    </source>
</reference>
<evidence type="ECO:0000313" key="2">
    <source>
        <dbReference type="EMBL" id="WZW98055.1"/>
    </source>
</evidence>
<keyword evidence="2" id="KW-0489">Methyltransferase</keyword>
<dbReference type="CDD" id="cd02440">
    <property type="entry name" value="AdoMet_MTases"/>
    <property type="match status" value="1"/>
</dbReference>
<dbReference type="GO" id="GO:0032259">
    <property type="term" value="P:methylation"/>
    <property type="evidence" value="ECO:0007669"/>
    <property type="project" value="UniProtKB-KW"/>
</dbReference>
<dbReference type="Gene3D" id="3.40.50.150">
    <property type="entry name" value="Vaccinia Virus protein VP39"/>
    <property type="match status" value="1"/>
</dbReference>
<keyword evidence="2" id="KW-0808">Transferase</keyword>
<dbReference type="Proteomes" id="UP001434337">
    <property type="component" value="Chromosome"/>
</dbReference>
<gene>
    <name evidence="2" type="ORF">PCC79_14330</name>
</gene>
<dbReference type="InterPro" id="IPR013217">
    <property type="entry name" value="Methyltransf_12"/>
</dbReference>
<dbReference type="InterPro" id="IPR029063">
    <property type="entry name" value="SAM-dependent_MTases_sf"/>
</dbReference>
<sequence length="298" mass="32394">MSPADHREVNRANWDARADVHAGPGGYPLDAVDDPSWLSSVVRFDLPRLGDVAGRDGVHLQCHLGLETISLARLGARMTGLDLSGRSLEHARALAERAGADIDYVRADVYDAVEALGGRRFDLVYTGIGALCWLPDIKRWAQVVAALLRPGGRLFVRDGHPVLLSALGVVVRDDHPDRAQQPWLSGPGQATPALELPYFETAEGITWRDERSYAGEGEVAAPESHEWNHGLAEIVTAVMDAGLVLELLVEHDSAPWDALPGLMTPDDAGEYRLTDRPERLPCTFTLAARRPGRGEGRA</sequence>
<keyword evidence="3" id="KW-1185">Reference proteome</keyword>
<dbReference type="SUPFAM" id="SSF53335">
    <property type="entry name" value="S-adenosyl-L-methionine-dependent methyltransferases"/>
    <property type="match status" value="1"/>
</dbReference>
<dbReference type="Pfam" id="PF08242">
    <property type="entry name" value="Methyltransf_12"/>
    <property type="match status" value="1"/>
</dbReference>
<proteinExistence type="predicted"/>